<name>A0ABP4N8T7_9ACTN</name>
<evidence type="ECO:0008006" key="4">
    <source>
        <dbReference type="Google" id="ProtNLM"/>
    </source>
</evidence>
<protein>
    <recommendedName>
        <fullName evidence="4">DUF3618 domain-containing protein</fullName>
    </recommendedName>
</protein>
<evidence type="ECO:0000313" key="2">
    <source>
        <dbReference type="EMBL" id="GAA1556351.1"/>
    </source>
</evidence>
<proteinExistence type="predicted"/>
<feature type="transmembrane region" description="Helical" evidence="1">
    <location>
        <begin position="79"/>
        <end position="98"/>
    </location>
</feature>
<keyword evidence="1" id="KW-0472">Membrane</keyword>
<keyword evidence="1" id="KW-1133">Transmembrane helix</keyword>
<sequence>MAMPRSDGDDPRLLREQIARTRAELGSTVEALAAKADVKARAKDAAAQAAERAKGAAADAARNLAGTVSDKAVAVRRPLPLAAIGAAVLVAVLVAVAVRRRGR</sequence>
<accession>A0ABP4N8T7</accession>
<organism evidence="2 3">
    <name type="scientific">Dactylosporangium maewongense</name>
    <dbReference type="NCBI Taxonomy" id="634393"/>
    <lineage>
        <taxon>Bacteria</taxon>
        <taxon>Bacillati</taxon>
        <taxon>Actinomycetota</taxon>
        <taxon>Actinomycetes</taxon>
        <taxon>Micromonosporales</taxon>
        <taxon>Micromonosporaceae</taxon>
        <taxon>Dactylosporangium</taxon>
    </lineage>
</organism>
<dbReference type="RefSeq" id="WP_344510696.1">
    <property type="nucleotide sequence ID" value="NZ_BAAAQD010000025.1"/>
</dbReference>
<comment type="caution">
    <text evidence="2">The sequence shown here is derived from an EMBL/GenBank/DDBJ whole genome shotgun (WGS) entry which is preliminary data.</text>
</comment>
<keyword evidence="3" id="KW-1185">Reference proteome</keyword>
<evidence type="ECO:0000256" key="1">
    <source>
        <dbReference type="SAM" id="Phobius"/>
    </source>
</evidence>
<dbReference type="Proteomes" id="UP001501470">
    <property type="component" value="Unassembled WGS sequence"/>
</dbReference>
<gene>
    <name evidence="2" type="ORF">GCM10009827_091540</name>
</gene>
<keyword evidence="1" id="KW-0812">Transmembrane</keyword>
<dbReference type="Pfam" id="PF12277">
    <property type="entry name" value="DUF3618"/>
    <property type="match status" value="1"/>
</dbReference>
<dbReference type="EMBL" id="BAAAQD010000025">
    <property type="protein sequence ID" value="GAA1556351.1"/>
    <property type="molecule type" value="Genomic_DNA"/>
</dbReference>
<reference evidence="3" key="1">
    <citation type="journal article" date="2019" name="Int. J. Syst. Evol. Microbiol.">
        <title>The Global Catalogue of Microorganisms (GCM) 10K type strain sequencing project: providing services to taxonomists for standard genome sequencing and annotation.</title>
        <authorList>
            <consortium name="The Broad Institute Genomics Platform"/>
            <consortium name="The Broad Institute Genome Sequencing Center for Infectious Disease"/>
            <person name="Wu L."/>
            <person name="Ma J."/>
        </authorList>
    </citation>
    <scope>NUCLEOTIDE SEQUENCE [LARGE SCALE GENOMIC DNA]</scope>
    <source>
        <strain evidence="3">JCM 15933</strain>
    </source>
</reference>
<dbReference type="InterPro" id="IPR022062">
    <property type="entry name" value="DUF3618"/>
</dbReference>
<evidence type="ECO:0000313" key="3">
    <source>
        <dbReference type="Proteomes" id="UP001501470"/>
    </source>
</evidence>